<evidence type="ECO:0000256" key="1">
    <source>
        <dbReference type="SAM" id="MobiDB-lite"/>
    </source>
</evidence>
<gene>
    <name evidence="3" type="ORF">DFR58_12821</name>
</gene>
<dbReference type="OrthoDB" id="2084533at2"/>
<feature type="region of interest" description="Disordered" evidence="1">
    <location>
        <begin position="39"/>
        <end position="65"/>
    </location>
</feature>
<name>A0A369AMA4_9FIRM</name>
<dbReference type="Proteomes" id="UP000253034">
    <property type="component" value="Unassembled WGS sequence"/>
</dbReference>
<protein>
    <submittedName>
        <fullName evidence="3">Uncharacterized protein</fullName>
    </submittedName>
</protein>
<keyword evidence="2" id="KW-1133">Transmembrane helix</keyword>
<dbReference type="RefSeq" id="WP_114299343.1">
    <property type="nucleotide sequence ID" value="NZ_QPJT01000028.1"/>
</dbReference>
<sequence length="172" mass="18909">METTEDVSTKKCSFCKETVKMDWNRCPYCGSLLNTEEARMQQHTEDDPGLEEPQETVERQPEEIREPQAAQDNAVCFSSQPFNTPRGGFNGYIESPLSNGMKVFLTVLTSVVPGIGQITGLIVAIVFMNSDGAKHGEDKRSFGLALLIASLVMFILSCITCFILALAFSDSV</sequence>
<accession>A0A369AMA4</accession>
<comment type="caution">
    <text evidence="3">The sequence shown here is derived from an EMBL/GenBank/DDBJ whole genome shotgun (WGS) entry which is preliminary data.</text>
</comment>
<feature type="compositionally biased region" description="Basic and acidic residues" evidence="1">
    <location>
        <begin position="56"/>
        <end position="65"/>
    </location>
</feature>
<organism evidence="3 4">
    <name type="scientific">Anaerobacterium chartisolvens</name>
    <dbReference type="NCBI Taxonomy" id="1297424"/>
    <lineage>
        <taxon>Bacteria</taxon>
        <taxon>Bacillati</taxon>
        <taxon>Bacillota</taxon>
        <taxon>Clostridia</taxon>
        <taxon>Eubacteriales</taxon>
        <taxon>Oscillospiraceae</taxon>
        <taxon>Anaerobacterium</taxon>
    </lineage>
</organism>
<feature type="transmembrane region" description="Helical" evidence="2">
    <location>
        <begin position="103"/>
        <end position="130"/>
    </location>
</feature>
<evidence type="ECO:0000313" key="3">
    <source>
        <dbReference type="EMBL" id="RCX10522.1"/>
    </source>
</evidence>
<dbReference type="EMBL" id="QPJT01000028">
    <property type="protein sequence ID" value="RCX10522.1"/>
    <property type="molecule type" value="Genomic_DNA"/>
</dbReference>
<reference evidence="3 4" key="1">
    <citation type="submission" date="2018-07" db="EMBL/GenBank/DDBJ databases">
        <title>Genomic Encyclopedia of Type Strains, Phase IV (KMG-IV): sequencing the most valuable type-strain genomes for metagenomic binning, comparative biology and taxonomic classification.</title>
        <authorList>
            <person name="Goeker M."/>
        </authorList>
    </citation>
    <scope>NUCLEOTIDE SEQUENCE [LARGE SCALE GENOMIC DNA]</scope>
    <source>
        <strain evidence="3 4">DSM 27016</strain>
    </source>
</reference>
<dbReference type="AlphaFoldDB" id="A0A369AMA4"/>
<feature type="transmembrane region" description="Helical" evidence="2">
    <location>
        <begin position="142"/>
        <end position="168"/>
    </location>
</feature>
<keyword evidence="2" id="KW-0812">Transmembrane</keyword>
<keyword evidence="4" id="KW-1185">Reference proteome</keyword>
<evidence type="ECO:0000256" key="2">
    <source>
        <dbReference type="SAM" id="Phobius"/>
    </source>
</evidence>
<evidence type="ECO:0000313" key="4">
    <source>
        <dbReference type="Proteomes" id="UP000253034"/>
    </source>
</evidence>
<keyword evidence="2" id="KW-0472">Membrane</keyword>
<proteinExistence type="predicted"/>